<proteinExistence type="predicted"/>
<feature type="coiled-coil region" evidence="1">
    <location>
        <begin position="234"/>
        <end position="261"/>
    </location>
</feature>
<keyword evidence="1" id="KW-0175">Coiled coil</keyword>
<evidence type="ECO:0000256" key="1">
    <source>
        <dbReference type="SAM" id="Coils"/>
    </source>
</evidence>
<dbReference type="Pfam" id="PF17389">
    <property type="entry name" value="Bac_rhamnosid6H"/>
    <property type="match status" value="1"/>
</dbReference>
<dbReference type="RefSeq" id="WP_328276615.1">
    <property type="nucleotide sequence ID" value="NZ_JARTLD010000017.1"/>
</dbReference>
<protein>
    <submittedName>
        <fullName evidence="3">Glycogen debranching protein</fullName>
    </submittedName>
</protein>
<evidence type="ECO:0000313" key="4">
    <source>
        <dbReference type="Proteomes" id="UP001343257"/>
    </source>
</evidence>
<dbReference type="SUPFAM" id="SSF48208">
    <property type="entry name" value="Six-hairpin glycosidases"/>
    <property type="match status" value="1"/>
</dbReference>
<gene>
    <name evidence="3" type="ORF">P9847_07400</name>
</gene>
<organism evidence="3 4">
    <name type="scientific">Paenibacillus chibensis</name>
    <dbReference type="NCBI Taxonomy" id="59846"/>
    <lineage>
        <taxon>Bacteria</taxon>
        <taxon>Bacillati</taxon>
        <taxon>Bacillota</taxon>
        <taxon>Bacilli</taxon>
        <taxon>Bacillales</taxon>
        <taxon>Paenibacillaceae</taxon>
        <taxon>Paenibacillus</taxon>
    </lineage>
</organism>
<dbReference type="InterPro" id="IPR035396">
    <property type="entry name" value="Bac_rhamnosid6H"/>
</dbReference>
<dbReference type="EMBL" id="JARTLD010000017">
    <property type="protein sequence ID" value="MED5017134.1"/>
    <property type="molecule type" value="Genomic_DNA"/>
</dbReference>
<comment type="caution">
    <text evidence="3">The sequence shown here is derived from an EMBL/GenBank/DDBJ whole genome shotgun (WGS) entry which is preliminary data.</text>
</comment>
<dbReference type="Gene3D" id="1.50.10.10">
    <property type="match status" value="1"/>
</dbReference>
<evidence type="ECO:0000313" key="3">
    <source>
        <dbReference type="EMBL" id="MED5017134.1"/>
    </source>
</evidence>
<sequence>MKNVSSRHPFPIYLTAGEYMKAIGTQDGYFPDFGHHLAGEMGGVWLHPIKLLDGFWLRVKDKKRDISVWAKADEFINHPWGSEFRYDHGLGHIPVSIIRTQFAPELEKGMTVRYELHNYSDQETELELELLCRTDLRPVWFSEEIGIEDGQEDCFETVSEWDGLAKDSGNDWYVKFGAEMPGVSGQKLRTGADVLGPEWTAGKGTGLSMTVDKTLAPGEKYTFDVYIAGSYTSSEECEATYERLRQNRNQLLEDKQRVFERIDSMSHLEVEGEQRLNDIFSWVKWNTQWLVQRVDFIGRGLTAGSPHYPWWFGCDNSYSVQGLMAIGDFELARDTVDILRKMSMEANGNGRIVHEITTMGAVANPGNTQETAHFIGMIWDMFCWTGDTGFLQENYDICVKGLDWLLREMDPDRDLFPSGYGIIEISGLNMELIDSAVYTAQAAWALSQMSRVLGDSGSADAYELLADRMKKAINDMYWCEDEGLFADAVAPKKDIIPKADHLVRVAEKHGITGYRDYLDQLLKGSGDDEADRGWLLNKNWVLVTPMESGIADEEKGRRALERMRSSEFIGDYGTYLSGLYQNEIMTISTGAHAVAEAVYGNADAALDLLQRMMRTFSMALPGSMNEMSPDYGCAVQAWTVYAMAVPLIRQFVGVKPLAHLRTVHMTPLIPSAWEGKKVSLKQLRIGDALLDIMLRSEQGNMHAEIANPSGYKVVFEWNGQTYISDEKLISITMSCQ</sequence>
<accession>A0ABU6PRX1</accession>
<evidence type="ECO:0000259" key="2">
    <source>
        <dbReference type="Pfam" id="PF17389"/>
    </source>
</evidence>
<name>A0ABU6PRX1_9BACL</name>
<dbReference type="Proteomes" id="UP001343257">
    <property type="component" value="Unassembled WGS sequence"/>
</dbReference>
<dbReference type="InterPro" id="IPR012341">
    <property type="entry name" value="6hp_glycosidase-like_sf"/>
</dbReference>
<keyword evidence="4" id="KW-1185">Reference proteome</keyword>
<reference evidence="3 4" key="1">
    <citation type="submission" date="2023-03" db="EMBL/GenBank/DDBJ databases">
        <title>Bacillus Genome Sequencing.</title>
        <authorList>
            <person name="Dunlap C."/>
        </authorList>
    </citation>
    <scope>NUCLEOTIDE SEQUENCE [LARGE SCALE GENOMIC DNA]</scope>
    <source>
        <strain evidence="3 4">NRS-52</strain>
    </source>
</reference>
<feature type="domain" description="Alpha-L-rhamnosidase six-hairpin glycosidase" evidence="2">
    <location>
        <begin position="338"/>
        <end position="487"/>
    </location>
</feature>
<dbReference type="InterPro" id="IPR008928">
    <property type="entry name" value="6-hairpin_glycosidase_sf"/>
</dbReference>